<reference evidence="6" key="1">
    <citation type="journal article" date="2020" name="Phytopathology">
        <title>Genome sequence of the chestnut blight fungus Cryphonectria parasitica EP155: A fundamental resource for an archetypical invasive plant pathogen.</title>
        <authorList>
            <person name="Crouch J.A."/>
            <person name="Dawe A."/>
            <person name="Aerts A."/>
            <person name="Barry K."/>
            <person name="Churchill A.C.L."/>
            <person name="Grimwood J."/>
            <person name="Hillman B."/>
            <person name="Milgroom M.G."/>
            <person name="Pangilinan J."/>
            <person name="Smith M."/>
            <person name="Salamov A."/>
            <person name="Schmutz J."/>
            <person name="Yadav J."/>
            <person name="Grigoriev I.V."/>
            <person name="Nuss D."/>
        </authorList>
    </citation>
    <scope>NUCLEOTIDE SEQUENCE</scope>
    <source>
        <strain evidence="6">EP155</strain>
    </source>
</reference>
<evidence type="ECO:0000256" key="2">
    <source>
        <dbReference type="ARBA" id="ARBA00022723"/>
    </source>
</evidence>
<evidence type="ECO:0000313" key="7">
    <source>
        <dbReference type="Proteomes" id="UP000803844"/>
    </source>
</evidence>
<evidence type="ECO:0000313" key="6">
    <source>
        <dbReference type="EMBL" id="KAF3769313.1"/>
    </source>
</evidence>
<proteinExistence type="inferred from homology"/>
<keyword evidence="2" id="KW-0479">Metal-binding</keyword>
<dbReference type="GO" id="GO:0016846">
    <property type="term" value="F:carbon-sulfur lyase activity"/>
    <property type="evidence" value="ECO:0007669"/>
    <property type="project" value="InterPro"/>
</dbReference>
<name>A0A9P4YA61_CRYP1</name>
<dbReference type="SUPFAM" id="SSF51316">
    <property type="entry name" value="Mss4-like"/>
    <property type="match status" value="1"/>
</dbReference>
<organism evidence="6 7">
    <name type="scientific">Cryphonectria parasitica (strain ATCC 38755 / EP155)</name>
    <dbReference type="NCBI Taxonomy" id="660469"/>
    <lineage>
        <taxon>Eukaryota</taxon>
        <taxon>Fungi</taxon>
        <taxon>Dikarya</taxon>
        <taxon>Ascomycota</taxon>
        <taxon>Pezizomycotina</taxon>
        <taxon>Sordariomycetes</taxon>
        <taxon>Sordariomycetidae</taxon>
        <taxon>Diaporthales</taxon>
        <taxon>Cryphonectriaceae</taxon>
        <taxon>Cryphonectria-Endothia species complex</taxon>
        <taxon>Cryphonectria</taxon>
    </lineage>
</organism>
<dbReference type="Pfam" id="PF04828">
    <property type="entry name" value="GFA"/>
    <property type="match status" value="1"/>
</dbReference>
<protein>
    <recommendedName>
        <fullName evidence="5">CENP-V/GFA domain-containing protein</fullName>
    </recommendedName>
</protein>
<sequence>MTSTTTTTTTTGQCLCGRVKVTVTGKPLSSFPTLTCHCNSCKKRSGGVASYAFLVPKQHVQFSPAPNEAPTDDNTGSAAAVGVHKVYVDRNTGSGQPMQRTMCGACGSPVCIIEAADADVRCLQFGLFAGSEGVDLSATRPGLELFASRRVAWIPEIGEEVREAA</sequence>
<dbReference type="Gene3D" id="3.90.1590.10">
    <property type="entry name" value="glutathione-dependent formaldehyde- activating enzyme (gfa)"/>
    <property type="match status" value="1"/>
</dbReference>
<dbReference type="Proteomes" id="UP000803844">
    <property type="component" value="Unassembled WGS sequence"/>
</dbReference>
<evidence type="ECO:0000259" key="5">
    <source>
        <dbReference type="PROSITE" id="PS51891"/>
    </source>
</evidence>
<comment type="caution">
    <text evidence="6">The sequence shown here is derived from an EMBL/GenBank/DDBJ whole genome shotgun (WGS) entry which is preliminary data.</text>
</comment>
<dbReference type="OrthoDB" id="2212170at2759"/>
<accession>A0A9P4YA61</accession>
<dbReference type="InterPro" id="IPR011057">
    <property type="entry name" value="Mss4-like_sf"/>
</dbReference>
<comment type="similarity">
    <text evidence="1">Belongs to the Gfa family.</text>
</comment>
<keyword evidence="4" id="KW-0456">Lyase</keyword>
<dbReference type="AlphaFoldDB" id="A0A9P4YA61"/>
<dbReference type="GeneID" id="63843032"/>
<dbReference type="GO" id="GO:0046872">
    <property type="term" value="F:metal ion binding"/>
    <property type="evidence" value="ECO:0007669"/>
    <property type="project" value="UniProtKB-KW"/>
</dbReference>
<dbReference type="RefSeq" id="XP_040780274.1">
    <property type="nucleotide sequence ID" value="XM_040925903.1"/>
</dbReference>
<dbReference type="PROSITE" id="PS51891">
    <property type="entry name" value="CENP_V_GFA"/>
    <property type="match status" value="1"/>
</dbReference>
<evidence type="ECO:0000256" key="3">
    <source>
        <dbReference type="ARBA" id="ARBA00022833"/>
    </source>
</evidence>
<feature type="domain" description="CENP-V/GFA" evidence="5">
    <location>
        <begin position="10"/>
        <end position="147"/>
    </location>
</feature>
<dbReference type="InterPro" id="IPR006913">
    <property type="entry name" value="CENP-V/GFA"/>
</dbReference>
<gene>
    <name evidence="6" type="ORF">M406DRAFT_75795</name>
</gene>
<keyword evidence="7" id="KW-1185">Reference proteome</keyword>
<evidence type="ECO:0000256" key="4">
    <source>
        <dbReference type="ARBA" id="ARBA00023239"/>
    </source>
</evidence>
<evidence type="ECO:0000256" key="1">
    <source>
        <dbReference type="ARBA" id="ARBA00005495"/>
    </source>
</evidence>
<dbReference type="EMBL" id="MU032345">
    <property type="protein sequence ID" value="KAF3769313.1"/>
    <property type="molecule type" value="Genomic_DNA"/>
</dbReference>
<dbReference type="PANTHER" id="PTHR33337">
    <property type="entry name" value="GFA DOMAIN-CONTAINING PROTEIN"/>
    <property type="match status" value="1"/>
</dbReference>
<keyword evidence="3" id="KW-0862">Zinc</keyword>
<dbReference type="PANTHER" id="PTHR33337:SF39">
    <property type="entry name" value="DUF636 DOMAIN PROTEIN (AFU_ORTHOLOGUE AFUA_6G11530)"/>
    <property type="match status" value="1"/>
</dbReference>